<proteinExistence type="predicted"/>
<accession>A0A0U1L057</accession>
<dbReference type="EMBL" id="CTRP01000012">
    <property type="protein sequence ID" value="CQR73058.1"/>
    <property type="molecule type" value="Genomic_DNA"/>
</dbReference>
<evidence type="ECO:0000313" key="2">
    <source>
        <dbReference type="Proteomes" id="UP000049855"/>
    </source>
</evidence>
<evidence type="ECO:0000313" key="1">
    <source>
        <dbReference type="EMBL" id="CQR73058.1"/>
    </source>
</evidence>
<gene>
    <name evidence="1" type="ORF">SpAn4DRAFT_2290</name>
</gene>
<dbReference type="Proteomes" id="UP000049855">
    <property type="component" value="Unassembled WGS sequence"/>
</dbReference>
<name>A0A0U1L057_9FIRM</name>
<protein>
    <submittedName>
        <fullName evidence="1">Uncharacterized protein</fullName>
    </submittedName>
</protein>
<dbReference type="AlphaFoldDB" id="A0A0U1L057"/>
<organism evidence="1 2">
    <name type="scientific">Sporomusa ovata</name>
    <dbReference type="NCBI Taxonomy" id="2378"/>
    <lineage>
        <taxon>Bacteria</taxon>
        <taxon>Bacillati</taxon>
        <taxon>Bacillota</taxon>
        <taxon>Negativicutes</taxon>
        <taxon>Selenomonadales</taxon>
        <taxon>Sporomusaceae</taxon>
        <taxon>Sporomusa</taxon>
    </lineage>
</organism>
<sequence length="57" mass="6170">MGKITSVHNRLKNRQKNGEIDLKVIITAPRGKMGKLIAKAAFYRQGIEIVAGIAPPG</sequence>
<keyword evidence="2" id="KW-1185">Reference proteome</keyword>
<reference evidence="2" key="1">
    <citation type="submission" date="2015-03" db="EMBL/GenBank/DDBJ databases">
        <authorList>
            <person name="Nijsse Bart"/>
        </authorList>
    </citation>
    <scope>NUCLEOTIDE SEQUENCE [LARGE SCALE GENOMIC DNA]</scope>
</reference>